<keyword evidence="9" id="KW-1185">Reference proteome</keyword>
<comment type="caution">
    <text evidence="8">The sequence shown here is derived from an EMBL/GenBank/DDBJ whole genome shotgun (WGS) entry which is preliminary data.</text>
</comment>
<keyword evidence="2 6" id="KW-0812">Transmembrane</keyword>
<dbReference type="Pfam" id="PF22901">
    <property type="entry name" value="dsrm_Ferlin"/>
    <property type="match status" value="1"/>
</dbReference>
<dbReference type="InterPro" id="IPR037725">
    <property type="entry name" value="C2F_Ferlin"/>
</dbReference>
<keyword evidence="3" id="KW-0677">Repeat</keyword>
<accession>A0A834IYU0</accession>
<evidence type="ECO:0000256" key="6">
    <source>
        <dbReference type="SAM" id="Phobius"/>
    </source>
</evidence>
<organism evidence="8 9">
    <name type="scientific">Rhynchophorus ferrugineus</name>
    <name type="common">Red palm weevil</name>
    <name type="synonym">Curculio ferrugineus</name>
    <dbReference type="NCBI Taxonomy" id="354439"/>
    <lineage>
        <taxon>Eukaryota</taxon>
        <taxon>Metazoa</taxon>
        <taxon>Ecdysozoa</taxon>
        <taxon>Arthropoda</taxon>
        <taxon>Hexapoda</taxon>
        <taxon>Insecta</taxon>
        <taxon>Pterygota</taxon>
        <taxon>Neoptera</taxon>
        <taxon>Endopterygota</taxon>
        <taxon>Coleoptera</taxon>
        <taxon>Polyphaga</taxon>
        <taxon>Cucujiformia</taxon>
        <taxon>Curculionidae</taxon>
        <taxon>Dryophthorinae</taxon>
        <taxon>Rhynchophorus</taxon>
    </lineage>
</organism>
<dbReference type="EMBL" id="JAACXV010000157">
    <property type="protein sequence ID" value="KAF7282747.1"/>
    <property type="molecule type" value="Genomic_DNA"/>
</dbReference>
<evidence type="ECO:0000256" key="4">
    <source>
        <dbReference type="ARBA" id="ARBA00022989"/>
    </source>
</evidence>
<protein>
    <recommendedName>
        <fullName evidence="7">C2 domain-containing protein</fullName>
    </recommendedName>
</protein>
<dbReference type="CDD" id="cd08374">
    <property type="entry name" value="C2F_Ferlin"/>
    <property type="match status" value="1"/>
</dbReference>
<dbReference type="SMART" id="SM01201">
    <property type="entry name" value="FerB"/>
    <property type="match status" value="1"/>
</dbReference>
<dbReference type="Pfam" id="PF08151">
    <property type="entry name" value="FerI"/>
    <property type="match status" value="1"/>
</dbReference>
<dbReference type="Proteomes" id="UP000625711">
    <property type="component" value="Unassembled WGS sequence"/>
</dbReference>
<evidence type="ECO:0000256" key="3">
    <source>
        <dbReference type="ARBA" id="ARBA00022737"/>
    </source>
</evidence>
<evidence type="ECO:0000256" key="2">
    <source>
        <dbReference type="ARBA" id="ARBA00022692"/>
    </source>
</evidence>
<keyword evidence="4 6" id="KW-1133">Transmembrane helix</keyword>
<dbReference type="Gene3D" id="2.60.40.150">
    <property type="entry name" value="C2 domain"/>
    <property type="match status" value="4"/>
</dbReference>
<dbReference type="InterPro" id="IPR037721">
    <property type="entry name" value="Ferlin"/>
</dbReference>
<dbReference type="InterPro" id="IPR055072">
    <property type="entry name" value="Ferlin_DSRM"/>
</dbReference>
<evidence type="ECO:0000259" key="7">
    <source>
        <dbReference type="PROSITE" id="PS50004"/>
    </source>
</evidence>
<sequence>MNSAVIVQVGDKKKCTAVKKSNECPFYNEYFVFEFLTTYEKLMEKEITITVIRPKSFCRRRRILGCVRLDVATILNQKNSQFYHKWAVLTSPKADFASGPTGYLKLDMCVISKHQTLKLPHNIVNDDIEGNLLMPSNFVSEKQRAKFVFDVYRVDHIQTRTDQFLDFGISKVNNAAMDIKPTSYVAITFAGSRINTSPRKYTQNPTFNETLTITDSFPPLCQRVKIEICIEGFRKTVNSTHFINLKHISNDTSEGFLPTFGPTYIYMYSKHPLEGYAGTILMAMKTELMETDASTHIGQKMNINYGLAPLIEDHLFPVQETLLFGVIFEANSIAKKYHDKTISFRLTFGHITSENEKKGTYEMNCPLNITPGQKSTKTSKNFAYLKYNEKKPCLKIRSAWPDFRKRMYHSNMLEKISNELGTRLEQIEKMFLKNSPALFQKIDELLVETMDFLMVSVRKYIEIVTNNYNFDYGTKLDNERIQMCIRVMNLMLDKVREISTNKSRKFVYRKLENIHRKISSLVPDAQDCWPDVFIWMTTGNKKIAYVRVPARKIVFSNIPEEIGEHCSIITPMLYLFQDRQHVLCKVEVLLWLGLENQEDQCFSMLPKGFKYDDRFLQAEEEYLFEGRMHIFKAELQPGSDHSGLSDPFVQVALLKEVKETVIRKQEIVPVWDQTLMFYNITLYGSREHIRKYPPSILVNMLDQDKFKSEIVGRDIIRPEAKFLDDTDQTQMEYNRTYIERGKHSLRFHSLYKENEVMAKLLAAFEIVEIPQMKQIEDPKQILTIPPEIKPTLVSYKIEILFWGIRNMRKINMVRINRPRITFYCGNKSINSETIANFAKNQNFPNYISEMFVEMPNDLFHESYQIKMFDSRKFGIYVYSGVTVGDVEPFLYKPMTVQQRATIIAEEFHHNLSFLRLSDSEINFNNEDTWQLLPSSEPSVPKKRTCFTLCSKLLKKICKTKLNLPKRRDSQYSLLTDEDHQETEDDENIDWWTKFYASFDGESNTAFKHNHLKIYKSELENQPEFNRFSDMLTCFEMYKGKRTGDEALDEAHVTAVFKGSFKIYRWPPEKDDENDYITEAGTNLRNGVYSNYPENQPLQYILRVYVIRGLGLTPKDSNNKSDPYIMLQLGKQTVNDREGYIACQSNPIFGKCYELHGNFPEDHSLTIKVLDRDTVTADDLIGETKIDVENRFYTKHRASCGLSESYHSTGPYKWRDNKKPSVILSNLCKRWGLDEPVYSPTSVLIGVKEFFLNKSSDSSELDKEVLALNVLSQWNTVPLVGFQLVPEHVETRSLFAPDKPGIEQGKLQLWIDIFSRIEYPIPDRVNITPRKPISYELRVIIWNTSDVILEEDDIFTGEKKSDIYIKGWLDDPKQCQYTDIHYRSLTGEGNFSWRFIYTFDYLSTENKIVVKKMHSMFSREESEVKLPCVVHLTIWDNDTFSQDDFLGSLNLELSKLPRGARSAQKCDLSVMKPSTKRLNLFKTRRTKGWWPFRSVDKRTKKEVLGGKLEAEFEILTKEEAQKAPAGLGRQGPQALPPPKNKNKTKKICKFNFGSFRRSMSSYQKSQCIYCKRRKCWIALLFLGLTLVVLSVVLGLYFGGYFTTSDDCFK</sequence>
<evidence type="ECO:0000256" key="5">
    <source>
        <dbReference type="ARBA" id="ARBA00023136"/>
    </source>
</evidence>
<dbReference type="InterPro" id="IPR037724">
    <property type="entry name" value="C2E_Ferlin"/>
</dbReference>
<evidence type="ECO:0000256" key="1">
    <source>
        <dbReference type="ARBA" id="ARBA00004167"/>
    </source>
</evidence>
<dbReference type="Pfam" id="PF00168">
    <property type="entry name" value="C2"/>
    <property type="match status" value="5"/>
</dbReference>
<name>A0A834IYU0_RHYFE</name>
<dbReference type="CDD" id="cd04037">
    <property type="entry name" value="C2E_Ferlin"/>
    <property type="match status" value="1"/>
</dbReference>
<dbReference type="InterPro" id="IPR000008">
    <property type="entry name" value="C2_dom"/>
</dbReference>
<feature type="domain" description="C2" evidence="7">
    <location>
        <begin position="1"/>
        <end position="87"/>
    </location>
</feature>
<dbReference type="InterPro" id="IPR012561">
    <property type="entry name" value="Ferlin_B-domain"/>
</dbReference>
<dbReference type="InterPro" id="IPR037723">
    <property type="entry name" value="C2D_Ferlin"/>
</dbReference>
<dbReference type="GO" id="GO:0007009">
    <property type="term" value="P:plasma membrane organization"/>
    <property type="evidence" value="ECO:0007669"/>
    <property type="project" value="TreeGrafter"/>
</dbReference>
<evidence type="ECO:0000313" key="9">
    <source>
        <dbReference type="Proteomes" id="UP000625711"/>
    </source>
</evidence>
<dbReference type="PROSITE" id="PS50004">
    <property type="entry name" value="C2"/>
    <property type="match status" value="4"/>
</dbReference>
<reference evidence="8" key="1">
    <citation type="submission" date="2020-08" db="EMBL/GenBank/DDBJ databases">
        <title>Genome sequencing and assembly of the red palm weevil Rhynchophorus ferrugineus.</title>
        <authorList>
            <person name="Dias G.B."/>
            <person name="Bergman C.M."/>
            <person name="Manee M."/>
        </authorList>
    </citation>
    <scope>NUCLEOTIDE SEQUENCE</scope>
    <source>
        <strain evidence="8">AA-2017</strain>
        <tissue evidence="8">Whole larva</tissue>
    </source>
</reference>
<dbReference type="PANTHER" id="PTHR12546">
    <property type="entry name" value="FER-1-LIKE"/>
    <property type="match status" value="1"/>
</dbReference>
<dbReference type="OrthoDB" id="10059618at2759"/>
<feature type="domain" description="C2" evidence="7">
    <location>
        <begin position="1081"/>
        <end position="1200"/>
    </location>
</feature>
<dbReference type="InterPro" id="IPR035892">
    <property type="entry name" value="C2_domain_sf"/>
</dbReference>
<dbReference type="Pfam" id="PF08150">
    <property type="entry name" value="FerB"/>
    <property type="match status" value="1"/>
</dbReference>
<dbReference type="SUPFAM" id="SSF49562">
    <property type="entry name" value="C2 domain (Calcium/lipid-binding domain, CaLB)"/>
    <property type="match status" value="5"/>
</dbReference>
<evidence type="ECO:0000313" key="8">
    <source>
        <dbReference type="EMBL" id="KAF7282747.1"/>
    </source>
</evidence>
<feature type="domain" description="C2" evidence="7">
    <location>
        <begin position="612"/>
        <end position="733"/>
    </location>
</feature>
<dbReference type="PANTHER" id="PTHR12546:SF60">
    <property type="entry name" value="MISFIRE, ISOFORM F"/>
    <property type="match status" value="1"/>
</dbReference>
<dbReference type="CDD" id="cd04017">
    <property type="entry name" value="C2D_Ferlin"/>
    <property type="match status" value="1"/>
</dbReference>
<keyword evidence="5 6" id="KW-0472">Membrane</keyword>
<dbReference type="InterPro" id="IPR012968">
    <property type="entry name" value="FerIin_dom"/>
</dbReference>
<proteinExistence type="predicted"/>
<feature type="domain" description="C2" evidence="7">
    <location>
        <begin position="1320"/>
        <end position="1466"/>
    </location>
</feature>
<comment type="subcellular location">
    <subcellularLocation>
        <location evidence="1">Membrane</location>
        <topology evidence="1">Single-pass membrane protein</topology>
    </subcellularLocation>
</comment>
<feature type="transmembrane region" description="Helical" evidence="6">
    <location>
        <begin position="1575"/>
        <end position="1600"/>
    </location>
</feature>
<dbReference type="SMART" id="SM00239">
    <property type="entry name" value="C2"/>
    <property type="match status" value="4"/>
</dbReference>
<gene>
    <name evidence="8" type="ORF">GWI33_002001</name>
</gene>
<dbReference type="GO" id="GO:0016020">
    <property type="term" value="C:membrane"/>
    <property type="evidence" value="ECO:0007669"/>
    <property type="project" value="UniProtKB-SubCell"/>
</dbReference>
<dbReference type="SMART" id="SM01202">
    <property type="entry name" value="FerI"/>
    <property type="match status" value="1"/>
</dbReference>